<sequence length="248" mass="28497">MPSLSSKKVINPKISIIIAVYNAEEELEQSLISIITQNYKNYELIIVDGGSTDSTLNIIKKYYSNINILISEPDTGVYDAMNKGVKKSKGDWIFFLGAGDILLNVLDSLVANFISDNTIYYGNVFRNDLLKIYNGKYPSYKLAVTNICHQAIFYPAIVFKNSEFNTKYKIQADHDFNMRCFGNKNIKFKYLPFLVSIYQGGGYSAKNADYNFFSDKLSIIKKNFPYHIYIYTTIRTFIAQKIIKKNHY</sequence>
<evidence type="ECO:0000313" key="3">
    <source>
        <dbReference type="Proteomes" id="UP000660024"/>
    </source>
</evidence>
<dbReference type="PANTHER" id="PTHR22916:SF67">
    <property type="entry name" value="COLANIC ACID BIOSYNTHESIS GLYCOSYL TRANSFERASE WCAE-RELATED"/>
    <property type="match status" value="1"/>
</dbReference>
<dbReference type="Proteomes" id="UP000660024">
    <property type="component" value="Unassembled WGS sequence"/>
</dbReference>
<gene>
    <name evidence="2" type="ORF">I5M32_14080</name>
</gene>
<organism evidence="2 3">
    <name type="scientific">Pedobacter segetis</name>
    <dbReference type="NCBI Taxonomy" id="2793069"/>
    <lineage>
        <taxon>Bacteria</taxon>
        <taxon>Pseudomonadati</taxon>
        <taxon>Bacteroidota</taxon>
        <taxon>Sphingobacteriia</taxon>
        <taxon>Sphingobacteriales</taxon>
        <taxon>Sphingobacteriaceae</taxon>
        <taxon>Pedobacter</taxon>
    </lineage>
</organism>
<dbReference type="Pfam" id="PF00535">
    <property type="entry name" value="Glycos_transf_2"/>
    <property type="match status" value="1"/>
</dbReference>
<feature type="domain" description="Glycosyltransferase 2-like" evidence="1">
    <location>
        <begin position="15"/>
        <end position="127"/>
    </location>
</feature>
<dbReference type="RefSeq" id="WP_200587491.1">
    <property type="nucleotide sequence ID" value="NZ_JAEHFY010000022.1"/>
</dbReference>
<accession>A0ABS1BMG7</accession>
<evidence type="ECO:0000313" key="2">
    <source>
        <dbReference type="EMBL" id="MBK0384094.1"/>
    </source>
</evidence>
<dbReference type="InterPro" id="IPR029044">
    <property type="entry name" value="Nucleotide-diphossugar_trans"/>
</dbReference>
<comment type="caution">
    <text evidence="2">The sequence shown here is derived from an EMBL/GenBank/DDBJ whole genome shotgun (WGS) entry which is preliminary data.</text>
</comment>
<protein>
    <submittedName>
        <fullName evidence="2">Glycosyltransferase</fullName>
    </submittedName>
</protein>
<dbReference type="EMBL" id="JAEHFY010000022">
    <property type="protein sequence ID" value="MBK0384094.1"/>
    <property type="molecule type" value="Genomic_DNA"/>
</dbReference>
<dbReference type="CDD" id="cd06433">
    <property type="entry name" value="GT_2_WfgS_like"/>
    <property type="match status" value="1"/>
</dbReference>
<reference evidence="2 3" key="1">
    <citation type="submission" date="2020-12" db="EMBL/GenBank/DDBJ databases">
        <title>Bacterial novel species Pedobacter sp. SD-b isolated from soil.</title>
        <authorList>
            <person name="Jung H.-Y."/>
        </authorList>
    </citation>
    <scope>NUCLEOTIDE SEQUENCE [LARGE SCALE GENOMIC DNA]</scope>
    <source>
        <strain evidence="2 3">SD-b</strain>
    </source>
</reference>
<evidence type="ECO:0000259" key="1">
    <source>
        <dbReference type="Pfam" id="PF00535"/>
    </source>
</evidence>
<proteinExistence type="predicted"/>
<dbReference type="SUPFAM" id="SSF53448">
    <property type="entry name" value="Nucleotide-diphospho-sugar transferases"/>
    <property type="match status" value="1"/>
</dbReference>
<dbReference type="PANTHER" id="PTHR22916">
    <property type="entry name" value="GLYCOSYLTRANSFERASE"/>
    <property type="match status" value="1"/>
</dbReference>
<keyword evidence="3" id="KW-1185">Reference proteome</keyword>
<dbReference type="InterPro" id="IPR001173">
    <property type="entry name" value="Glyco_trans_2-like"/>
</dbReference>
<dbReference type="Gene3D" id="3.90.550.10">
    <property type="entry name" value="Spore Coat Polysaccharide Biosynthesis Protein SpsA, Chain A"/>
    <property type="match status" value="1"/>
</dbReference>
<name>A0ABS1BMG7_9SPHI</name>